<keyword evidence="3" id="KW-1185">Reference proteome</keyword>
<dbReference type="Proteomes" id="UP001162029">
    <property type="component" value="Unassembled WGS sequence"/>
</dbReference>
<evidence type="ECO:0000256" key="1">
    <source>
        <dbReference type="SAM" id="MobiDB-lite"/>
    </source>
</evidence>
<evidence type="ECO:0000313" key="2">
    <source>
        <dbReference type="EMBL" id="CAI5713578.1"/>
    </source>
</evidence>
<feature type="region of interest" description="Disordered" evidence="1">
    <location>
        <begin position="1"/>
        <end position="36"/>
    </location>
</feature>
<feature type="compositionally biased region" description="Basic and acidic residues" evidence="1">
    <location>
        <begin position="426"/>
        <end position="436"/>
    </location>
</feature>
<comment type="caution">
    <text evidence="2">The sequence shown here is derived from an EMBL/GenBank/DDBJ whole genome shotgun (WGS) entry which is preliminary data.</text>
</comment>
<name>A0AAV0T5I6_9STRA</name>
<gene>
    <name evidence="2" type="ORF">PDE001_LOCUS987</name>
</gene>
<organism evidence="2 3">
    <name type="scientific">Peronospora destructor</name>
    <dbReference type="NCBI Taxonomy" id="86335"/>
    <lineage>
        <taxon>Eukaryota</taxon>
        <taxon>Sar</taxon>
        <taxon>Stramenopiles</taxon>
        <taxon>Oomycota</taxon>
        <taxon>Peronosporomycetes</taxon>
        <taxon>Peronosporales</taxon>
        <taxon>Peronosporaceae</taxon>
        <taxon>Peronospora</taxon>
    </lineage>
</organism>
<protein>
    <submittedName>
        <fullName evidence="2">Uncharacterized protein</fullName>
    </submittedName>
</protein>
<dbReference type="EMBL" id="CANTFM010000161">
    <property type="protein sequence ID" value="CAI5713578.1"/>
    <property type="molecule type" value="Genomic_DNA"/>
</dbReference>
<evidence type="ECO:0000313" key="3">
    <source>
        <dbReference type="Proteomes" id="UP001162029"/>
    </source>
</evidence>
<dbReference type="AlphaFoldDB" id="A0AAV0T5I6"/>
<reference evidence="2" key="1">
    <citation type="submission" date="2022-12" db="EMBL/GenBank/DDBJ databases">
        <authorList>
            <person name="Webb A."/>
        </authorList>
    </citation>
    <scope>NUCLEOTIDE SEQUENCE</scope>
    <source>
        <strain evidence="2">Pd1</strain>
    </source>
</reference>
<feature type="region of interest" description="Disordered" evidence="1">
    <location>
        <begin position="407"/>
        <end position="448"/>
    </location>
</feature>
<sequence>MTSKGDHLTASASVAESQVAASSSSPTSTINTYSLQSDDVTSEEPLVKKRRTKNFQLREDLAKSRGSVTVHVPAFEPLTFDTWDEFIQIWNGYMTRTKTMYRRRSSSTTTYWNNKHKYKKYPVPEDFKYATMAYWCTHGCIQPSRGNGVRTHLHNRYTGCSARITADVVFEIVEGDPSKVRWLVRVRNQISQHNHRISDEIYNCYTNNSSVPDELLLGPDTEQHQKQEPQQVAEDLAYEPSTRTLTELDRMGIDPGFSLRSSPESKVNVKMAVVTAASTAVSDLLLKEALANEHKMNMAASEMQPLLDELKNTSLRVIHKRLQDVSEMVAHLQAKWHQDRIAEEAAQAHTVAPIASLSVEQTLAPPSKALGKATTNAISSIASLPPGAACYLTPRVEHIPNEVNRMASASANADSRSGDEVVSASSDRELPEKSEQVLENQSGSSEAV</sequence>
<accession>A0AAV0T5I6</accession>
<feature type="compositionally biased region" description="Polar residues" evidence="1">
    <location>
        <begin position="437"/>
        <end position="448"/>
    </location>
</feature>
<proteinExistence type="predicted"/>
<feature type="compositionally biased region" description="Polar residues" evidence="1">
    <location>
        <begin position="26"/>
        <end position="36"/>
    </location>
</feature>
<feature type="compositionally biased region" description="Low complexity" evidence="1">
    <location>
        <begin position="10"/>
        <end position="25"/>
    </location>
</feature>